<feature type="transmembrane region" description="Helical" evidence="8">
    <location>
        <begin position="167"/>
        <end position="188"/>
    </location>
</feature>
<dbReference type="Pfam" id="PF02535">
    <property type="entry name" value="Zip"/>
    <property type="match status" value="1"/>
</dbReference>
<dbReference type="RefSeq" id="WP_143606700.1">
    <property type="nucleotide sequence ID" value="NZ_FQXN01000004.1"/>
</dbReference>
<feature type="transmembrane region" description="Helical" evidence="8">
    <location>
        <begin position="67"/>
        <end position="86"/>
    </location>
</feature>
<evidence type="ECO:0000256" key="6">
    <source>
        <dbReference type="ARBA" id="ARBA00022989"/>
    </source>
</evidence>
<dbReference type="STRING" id="1123380.SAMN02745199_1142"/>
<organism evidence="9 10">
    <name type="scientific">Thermosipho atlanticus DSM 15807</name>
    <dbReference type="NCBI Taxonomy" id="1123380"/>
    <lineage>
        <taxon>Bacteria</taxon>
        <taxon>Thermotogati</taxon>
        <taxon>Thermotogota</taxon>
        <taxon>Thermotogae</taxon>
        <taxon>Thermotogales</taxon>
        <taxon>Fervidobacteriaceae</taxon>
        <taxon>Thermosipho</taxon>
    </lineage>
</organism>
<name>A0A1M5T354_9BACT</name>
<accession>A0A1M5T354</accession>
<evidence type="ECO:0000256" key="2">
    <source>
        <dbReference type="ARBA" id="ARBA00006939"/>
    </source>
</evidence>
<evidence type="ECO:0000256" key="7">
    <source>
        <dbReference type="ARBA" id="ARBA00023136"/>
    </source>
</evidence>
<reference evidence="10" key="1">
    <citation type="submission" date="2016-11" db="EMBL/GenBank/DDBJ databases">
        <authorList>
            <person name="Varghese N."/>
            <person name="Submissions S."/>
        </authorList>
    </citation>
    <scope>NUCLEOTIDE SEQUENCE [LARGE SCALE GENOMIC DNA]</scope>
    <source>
        <strain evidence="10">DSM 15807</strain>
    </source>
</reference>
<dbReference type="PANTHER" id="PTHR11040">
    <property type="entry name" value="ZINC/IRON TRANSPORTER"/>
    <property type="match status" value="1"/>
</dbReference>
<dbReference type="GO" id="GO:0005385">
    <property type="term" value="F:zinc ion transmembrane transporter activity"/>
    <property type="evidence" value="ECO:0007669"/>
    <property type="project" value="TreeGrafter"/>
</dbReference>
<comment type="subcellular location">
    <subcellularLocation>
        <location evidence="1">Cell membrane</location>
        <topology evidence="1">Multi-pass membrane protein</topology>
    </subcellularLocation>
</comment>
<evidence type="ECO:0000256" key="4">
    <source>
        <dbReference type="ARBA" id="ARBA00022692"/>
    </source>
</evidence>
<dbReference type="GO" id="GO:0005886">
    <property type="term" value="C:plasma membrane"/>
    <property type="evidence" value="ECO:0007669"/>
    <property type="project" value="UniProtKB-SubCell"/>
</dbReference>
<keyword evidence="3" id="KW-1003">Cell membrane</keyword>
<feature type="transmembrane region" description="Helical" evidence="8">
    <location>
        <begin position="107"/>
        <end position="131"/>
    </location>
</feature>
<proteinExistence type="inferred from homology"/>
<evidence type="ECO:0000313" key="10">
    <source>
        <dbReference type="Proteomes" id="UP000242592"/>
    </source>
</evidence>
<keyword evidence="4 8" id="KW-0812">Transmembrane</keyword>
<dbReference type="AlphaFoldDB" id="A0A1M5T354"/>
<evidence type="ECO:0000313" key="9">
    <source>
        <dbReference type="EMBL" id="SHH45155.1"/>
    </source>
</evidence>
<dbReference type="Proteomes" id="UP000242592">
    <property type="component" value="Unassembled WGS sequence"/>
</dbReference>
<dbReference type="PANTHER" id="PTHR11040:SF211">
    <property type="entry name" value="ZINC TRANSPORTER ZIP11"/>
    <property type="match status" value="1"/>
</dbReference>
<feature type="transmembrane region" description="Helical" evidence="8">
    <location>
        <begin position="194"/>
        <end position="214"/>
    </location>
</feature>
<keyword evidence="6 8" id="KW-1133">Transmembrane helix</keyword>
<feature type="transmembrane region" description="Helical" evidence="8">
    <location>
        <begin position="40"/>
        <end position="61"/>
    </location>
</feature>
<keyword evidence="7 8" id="KW-0472">Membrane</keyword>
<keyword evidence="10" id="KW-1185">Reference proteome</keyword>
<evidence type="ECO:0000256" key="5">
    <source>
        <dbReference type="ARBA" id="ARBA00022833"/>
    </source>
</evidence>
<dbReference type="InterPro" id="IPR003689">
    <property type="entry name" value="ZIP"/>
</dbReference>
<evidence type="ECO:0000256" key="1">
    <source>
        <dbReference type="ARBA" id="ARBA00004651"/>
    </source>
</evidence>
<feature type="transmembrane region" description="Helical" evidence="8">
    <location>
        <begin position="226"/>
        <end position="245"/>
    </location>
</feature>
<dbReference type="OrthoDB" id="9787346at2"/>
<gene>
    <name evidence="9" type="ORF">SAMN02745199_1142</name>
</gene>
<feature type="transmembrane region" description="Helical" evidence="8">
    <location>
        <begin position="6"/>
        <end position="28"/>
    </location>
</feature>
<sequence length="246" mass="26138">MNIFLKGVLLSSVAGMATSLGAIPFLFFKKGVNEKFIDALLGMAAGIMLAASAFSLVAPSIEMGGLFRFLIGFFLGAILVDIMDKYSPHEHFLKGHEGLELVKLKKIWLFVIAITIHNLPEGMAVGVSAFSDQAFSIAFAIGAQNIPEGAAVTAALINAGYSIKTSFFIAFLTGVVEIVGGIFGAGIVSISQALLPYMMAFAAGAMIFVISDEVIPETHLRGNERLSTYFLIIGFFIMSALDVILG</sequence>
<protein>
    <submittedName>
        <fullName evidence="9">Zinc transporter, ZIP family</fullName>
    </submittedName>
</protein>
<comment type="similarity">
    <text evidence="2">Belongs to the ZIP transporter (TC 2.A.5) family.</text>
</comment>
<evidence type="ECO:0000256" key="3">
    <source>
        <dbReference type="ARBA" id="ARBA00022475"/>
    </source>
</evidence>
<keyword evidence="5" id="KW-0862">Zinc</keyword>
<feature type="transmembrane region" description="Helical" evidence="8">
    <location>
        <begin position="137"/>
        <end position="160"/>
    </location>
</feature>
<evidence type="ECO:0000256" key="8">
    <source>
        <dbReference type="SAM" id="Phobius"/>
    </source>
</evidence>
<dbReference type="EMBL" id="FQXN01000004">
    <property type="protein sequence ID" value="SHH45155.1"/>
    <property type="molecule type" value="Genomic_DNA"/>
</dbReference>